<protein>
    <submittedName>
        <fullName evidence="1">Uncharacterized protein</fullName>
    </submittedName>
</protein>
<reference evidence="1 2" key="1">
    <citation type="submission" date="2017-03" db="EMBL/GenBank/DDBJ databases">
        <title>Complete sequence of Clostridium formicaceticum DSM 92.</title>
        <authorList>
            <person name="Poehlein A."/>
            <person name="Karl M."/>
            <person name="Bengelsdorf F.R."/>
            <person name="Duerre P."/>
            <person name="Daniel R."/>
        </authorList>
    </citation>
    <scope>NUCLEOTIDE SEQUENCE [LARGE SCALE GENOMIC DNA]</scope>
    <source>
        <strain evidence="1 2">DSM 92</strain>
    </source>
</reference>
<organism evidence="1 2">
    <name type="scientific">Clostridium formicaceticum</name>
    <dbReference type="NCBI Taxonomy" id="1497"/>
    <lineage>
        <taxon>Bacteria</taxon>
        <taxon>Bacillati</taxon>
        <taxon>Bacillota</taxon>
        <taxon>Clostridia</taxon>
        <taxon>Eubacteriales</taxon>
        <taxon>Clostridiaceae</taxon>
        <taxon>Clostridium</taxon>
    </lineage>
</organism>
<sequence>MFHKVQWIVLGVIGIFLASQAIDFLKFPFDKKGFLKNMSNIIIEL</sequence>
<gene>
    <name evidence="1" type="ORF">CLFO_30140</name>
</gene>
<evidence type="ECO:0000313" key="1">
    <source>
        <dbReference type="EMBL" id="ARE88608.1"/>
    </source>
</evidence>
<accession>A0AAC9RNV4</accession>
<evidence type="ECO:0000313" key="2">
    <source>
        <dbReference type="Proteomes" id="UP000192478"/>
    </source>
</evidence>
<dbReference type="EMBL" id="CP020559">
    <property type="protein sequence ID" value="ARE88608.1"/>
    <property type="molecule type" value="Genomic_DNA"/>
</dbReference>
<dbReference type="AlphaFoldDB" id="A0AAC9RNV4"/>
<dbReference type="Proteomes" id="UP000192478">
    <property type="component" value="Chromosome"/>
</dbReference>
<proteinExistence type="predicted"/>
<name>A0AAC9RNV4_9CLOT</name>